<protein>
    <submittedName>
        <fullName evidence="2">Uncharacterized protein</fullName>
    </submittedName>
</protein>
<sequence>MESFTFLKFLRGGAAAGNRAGAVAATTIAASACEDGGGGGGGEVDDDASFFDLEFAVPGDESAASDAEEERVEFNFSVAGDVESGGEVVAVDDAVAPCGGEPGDAKVVELVSEAAPPPASFLKPATKFRVLLLKLRKPKVPVAAECNGGGSPAPKTNRFLIKFRVDDAPFVSLFTRDNSSRSESPLLRTMSDPRDGGWADTKDGGGGGGDGAAGRGTVRFRRYGQTVIAVLKP</sequence>
<reference evidence="2" key="1">
    <citation type="journal article" date="2013" name="Nat. Commun.">
        <title>Whole-genome sequencing of Oryza brachyantha reveals mechanisms underlying Oryza genome evolution.</title>
        <authorList>
            <person name="Chen J."/>
            <person name="Huang Q."/>
            <person name="Gao D."/>
            <person name="Wang J."/>
            <person name="Lang Y."/>
            <person name="Liu T."/>
            <person name="Li B."/>
            <person name="Bai Z."/>
            <person name="Luis Goicoechea J."/>
            <person name="Liang C."/>
            <person name="Chen C."/>
            <person name="Zhang W."/>
            <person name="Sun S."/>
            <person name="Liao Y."/>
            <person name="Zhang X."/>
            <person name="Yang L."/>
            <person name="Song C."/>
            <person name="Wang M."/>
            <person name="Shi J."/>
            <person name="Liu G."/>
            <person name="Liu J."/>
            <person name="Zhou H."/>
            <person name="Zhou W."/>
            <person name="Yu Q."/>
            <person name="An N."/>
            <person name="Chen Y."/>
            <person name="Cai Q."/>
            <person name="Wang B."/>
            <person name="Liu B."/>
            <person name="Min J."/>
            <person name="Huang Y."/>
            <person name="Wu H."/>
            <person name="Li Z."/>
            <person name="Zhang Y."/>
            <person name="Yin Y."/>
            <person name="Song W."/>
            <person name="Jiang J."/>
            <person name="Jackson S.A."/>
            <person name="Wing R.A."/>
            <person name="Wang J."/>
            <person name="Chen M."/>
        </authorList>
    </citation>
    <scope>NUCLEOTIDE SEQUENCE [LARGE SCALE GENOMIC DNA]</scope>
    <source>
        <strain evidence="2">cv. IRGC 101232</strain>
    </source>
</reference>
<dbReference type="Gramene" id="OB01G18150.1">
    <property type="protein sequence ID" value="OB01G18150.1"/>
    <property type="gene ID" value="OB01G18150"/>
</dbReference>
<feature type="compositionally biased region" description="Gly residues" evidence="1">
    <location>
        <begin position="204"/>
        <end position="214"/>
    </location>
</feature>
<feature type="region of interest" description="Disordered" evidence="1">
    <location>
        <begin position="180"/>
        <end position="216"/>
    </location>
</feature>
<dbReference type="AlphaFoldDB" id="J3KXV9"/>
<dbReference type="eggNOG" id="ENOG502QRKI">
    <property type="taxonomic scope" value="Eukaryota"/>
</dbReference>
<dbReference type="PANTHER" id="PTHR33929:SF1">
    <property type="entry name" value="MEMBRANE-ASSOCIATED KINASE REGULATOR 2-RELATED"/>
    <property type="match status" value="1"/>
</dbReference>
<accession>J3KXV9</accession>
<feature type="compositionally biased region" description="Basic and acidic residues" evidence="1">
    <location>
        <begin position="191"/>
        <end position="203"/>
    </location>
</feature>
<evidence type="ECO:0000313" key="3">
    <source>
        <dbReference type="Proteomes" id="UP000006038"/>
    </source>
</evidence>
<organism evidence="2">
    <name type="scientific">Oryza brachyantha</name>
    <name type="common">malo sina</name>
    <dbReference type="NCBI Taxonomy" id="4533"/>
    <lineage>
        <taxon>Eukaryota</taxon>
        <taxon>Viridiplantae</taxon>
        <taxon>Streptophyta</taxon>
        <taxon>Embryophyta</taxon>
        <taxon>Tracheophyta</taxon>
        <taxon>Spermatophyta</taxon>
        <taxon>Magnoliopsida</taxon>
        <taxon>Liliopsida</taxon>
        <taxon>Poales</taxon>
        <taxon>Poaceae</taxon>
        <taxon>BOP clade</taxon>
        <taxon>Oryzoideae</taxon>
        <taxon>Oryzeae</taxon>
        <taxon>Oryzinae</taxon>
        <taxon>Oryza</taxon>
    </lineage>
</organism>
<dbReference type="GO" id="GO:0005886">
    <property type="term" value="C:plasma membrane"/>
    <property type="evidence" value="ECO:0007669"/>
    <property type="project" value="InterPro"/>
</dbReference>
<dbReference type="InterPro" id="IPR039619">
    <property type="entry name" value="MAKR2/5"/>
</dbReference>
<dbReference type="EnsemblPlants" id="OB01G18150.1">
    <property type="protein sequence ID" value="OB01G18150.1"/>
    <property type="gene ID" value="OB01G18150"/>
</dbReference>
<name>J3KXV9_ORYBR</name>
<evidence type="ECO:0000313" key="2">
    <source>
        <dbReference type="EnsemblPlants" id="OB01G18150.1"/>
    </source>
</evidence>
<dbReference type="HOGENOM" id="CLU_1191470_0_0_1"/>
<keyword evidence="3" id="KW-1185">Reference proteome</keyword>
<dbReference type="OMA" id="XAEEAER"/>
<proteinExistence type="predicted"/>
<dbReference type="STRING" id="4533.J3KXV9"/>
<evidence type="ECO:0000256" key="1">
    <source>
        <dbReference type="SAM" id="MobiDB-lite"/>
    </source>
</evidence>
<dbReference type="Proteomes" id="UP000006038">
    <property type="component" value="Chromosome 1"/>
</dbReference>
<reference evidence="2" key="2">
    <citation type="submission" date="2013-04" db="UniProtKB">
        <authorList>
            <consortium name="EnsemblPlants"/>
        </authorList>
    </citation>
    <scope>IDENTIFICATION</scope>
</reference>
<dbReference type="PANTHER" id="PTHR33929">
    <property type="entry name" value="MEMBRANE-ASSOCIATED KINASE REGULATOR 2-RELATED"/>
    <property type="match status" value="1"/>
</dbReference>